<evidence type="ECO:0000256" key="1">
    <source>
        <dbReference type="SAM" id="MobiDB-lite"/>
    </source>
</evidence>
<protein>
    <recommendedName>
        <fullName evidence="2">Phosphatidate phosphatase APP1 catalytic domain-containing protein</fullName>
    </recommendedName>
</protein>
<dbReference type="InterPro" id="IPR019236">
    <property type="entry name" value="APP1_cat"/>
</dbReference>
<evidence type="ECO:0000313" key="3">
    <source>
        <dbReference type="EMBL" id="KNZ57028.1"/>
    </source>
</evidence>
<gene>
    <name evidence="3" type="ORF">VP01_225g11</name>
</gene>
<dbReference type="InterPro" id="IPR052935">
    <property type="entry name" value="Mg2+_PAP"/>
</dbReference>
<reference evidence="3 4" key="1">
    <citation type="submission" date="2015-08" db="EMBL/GenBank/DDBJ databases">
        <title>Next Generation Sequencing and Analysis of the Genome of Puccinia sorghi L Schw, the Causal Agent of Maize Common Rust.</title>
        <authorList>
            <person name="Rochi L."/>
            <person name="Burguener G."/>
            <person name="Darino M."/>
            <person name="Turjanski A."/>
            <person name="Kreff E."/>
            <person name="Dieguez M.J."/>
            <person name="Sacco F."/>
        </authorList>
    </citation>
    <scope>NUCLEOTIDE SEQUENCE [LARGE SCALE GENOMIC DNA]</scope>
    <source>
        <strain evidence="3 4">RO10H11247</strain>
    </source>
</reference>
<dbReference type="PANTHER" id="PTHR28208:SF3">
    <property type="entry name" value="PHOSPHATIDATE PHOSPHATASE APP1"/>
    <property type="match status" value="1"/>
</dbReference>
<organism evidence="3 4">
    <name type="scientific">Puccinia sorghi</name>
    <dbReference type="NCBI Taxonomy" id="27349"/>
    <lineage>
        <taxon>Eukaryota</taxon>
        <taxon>Fungi</taxon>
        <taxon>Dikarya</taxon>
        <taxon>Basidiomycota</taxon>
        <taxon>Pucciniomycotina</taxon>
        <taxon>Pucciniomycetes</taxon>
        <taxon>Pucciniales</taxon>
        <taxon>Pucciniaceae</taxon>
        <taxon>Puccinia</taxon>
    </lineage>
</organism>
<dbReference type="STRING" id="27349.A0A0L6V8D2"/>
<feature type="compositionally biased region" description="Polar residues" evidence="1">
    <location>
        <begin position="726"/>
        <end position="744"/>
    </location>
</feature>
<feature type="region of interest" description="Disordered" evidence="1">
    <location>
        <begin position="236"/>
        <end position="267"/>
    </location>
</feature>
<dbReference type="GO" id="GO:0008195">
    <property type="term" value="F:phosphatidate phosphatase activity"/>
    <property type="evidence" value="ECO:0007669"/>
    <property type="project" value="InterPro"/>
</dbReference>
<feature type="region of interest" description="Disordered" evidence="1">
    <location>
        <begin position="904"/>
        <end position="940"/>
    </location>
</feature>
<feature type="region of interest" description="Disordered" evidence="1">
    <location>
        <begin position="87"/>
        <end position="114"/>
    </location>
</feature>
<name>A0A0L6V8D2_9BASI</name>
<feature type="compositionally biased region" description="Polar residues" evidence="1">
    <location>
        <begin position="240"/>
        <end position="267"/>
    </location>
</feature>
<feature type="compositionally biased region" description="Polar residues" evidence="1">
    <location>
        <begin position="755"/>
        <end position="771"/>
    </location>
</feature>
<accession>A0A0L6V8D2</accession>
<feature type="compositionally biased region" description="Polar residues" evidence="1">
    <location>
        <begin position="96"/>
        <end position="114"/>
    </location>
</feature>
<sequence>MNNSTDSPSSSKRQLLTSKAINLSSKLLTKSATYLSSRDLDLLANPINRVNGIVSKPNRSNESHLKHRSIRSWDEWDQDTSNWNMVVGGQPVPENGQPSRNSVSQTPPANSSGSSYLSYFHPQNWQRKNKESPYVEDHLVCFPGFVALVSPSHARAGDIELFISIHAFKARSSLDNMNRSQRLVYSMICKMTGLPPLSSTTPGSTLSENNLENVSLIEDELMGWDEEQNEKMRSFEPLLPSSNKTTDLPNQPTDLPSNHQSLPSHPTQQLHTLDTRLVSQPDKIICTAPTPVRPNMPCPLPFTSNTVSRSSSTSSTKSYRRIFQQEEYPSHEIRDTGMGRLMEKFHIEKEDLHTLHFNLKERLHSFFSQKAESSKVRLKLYGICSSKATSGSIRKSLFRSRIEPSNLLTPELAQDEFVINNGRPLLTQVITTKSGGVWSDKLVLPWQTIETHLRVHQMQQNDHSANLSRKSTSQSPDTGIIRVRIEAELIKDETNYSYPRITESLSDHLSKDQLRKLSVGQSSLTMELDVIPALAESVHVISDIDDTIKSTNVLGGLKCVLKNVFLAGFDQVAIAGMAEWYQSLQELGCWIHYISNSPLELWYCIEGFLSANGFPRGSMSLKEYARGATSILSGIWESAGSRKRARVESIIKQFPKSKFICIGDSGEQDLEMYVSLAQAYPCSIISIYIRDVTTPAILGKDICIDQVSAPDCLSFEWDDDMRPPTQIGTRFLSTPRSSSPSRQDLPTHANRFESKSPQLSKSCDLSSQPQQAGRVPSEMQTSQKPMVPPKPVHLSSNPPRSKPLIGNRKRLSQIERFQNQNLGNLDPAIKDSRSKSIDIARSQQEGYFGLEQDCTPSTTPTANIKPSCEPTSAALDDVKIQSLLEAFRNRVKKAESELNQLHFIHPPHPGHRLDNHHDQSYPSYRDRSLDQPDRSYPQPVRVGFTSTKLRLFRCGLDDCVAESIVDVKKLLNK</sequence>
<evidence type="ECO:0000259" key="2">
    <source>
        <dbReference type="Pfam" id="PF09949"/>
    </source>
</evidence>
<proteinExistence type="predicted"/>
<dbReference type="EMBL" id="LAVV01007125">
    <property type="protein sequence ID" value="KNZ57028.1"/>
    <property type="molecule type" value="Genomic_DNA"/>
</dbReference>
<dbReference type="Pfam" id="PF09949">
    <property type="entry name" value="APP1_cat"/>
    <property type="match status" value="1"/>
</dbReference>
<dbReference type="AlphaFoldDB" id="A0A0L6V8D2"/>
<feature type="region of interest" description="Disordered" evidence="1">
    <location>
        <begin position="718"/>
        <end position="805"/>
    </location>
</feature>
<feature type="domain" description="Phosphatidate phosphatase APP1 catalytic" evidence="2">
    <location>
        <begin position="539"/>
        <end position="691"/>
    </location>
</feature>
<dbReference type="PANTHER" id="PTHR28208">
    <property type="entry name" value="PHOSPHATIDATE PHOSPHATASE APP1"/>
    <property type="match status" value="1"/>
</dbReference>
<dbReference type="GO" id="GO:0030479">
    <property type="term" value="C:actin cortical patch"/>
    <property type="evidence" value="ECO:0007669"/>
    <property type="project" value="TreeGrafter"/>
</dbReference>
<feature type="compositionally biased region" description="Basic and acidic residues" evidence="1">
    <location>
        <begin position="911"/>
        <end position="933"/>
    </location>
</feature>
<keyword evidence="4" id="KW-1185">Reference proteome</keyword>
<comment type="caution">
    <text evidence="3">The sequence shown here is derived from an EMBL/GenBank/DDBJ whole genome shotgun (WGS) entry which is preliminary data.</text>
</comment>
<dbReference type="OrthoDB" id="2117591at2759"/>
<dbReference type="VEuPathDB" id="FungiDB:VP01_225g11"/>
<dbReference type="Proteomes" id="UP000037035">
    <property type="component" value="Unassembled WGS sequence"/>
</dbReference>
<evidence type="ECO:0000313" key="4">
    <source>
        <dbReference type="Proteomes" id="UP000037035"/>
    </source>
</evidence>